<accession>R0L3K8</accession>
<feature type="compositionally biased region" description="Polar residues" evidence="1">
    <location>
        <begin position="187"/>
        <end position="210"/>
    </location>
</feature>
<dbReference type="Proteomes" id="UP000296049">
    <property type="component" value="Unassembled WGS sequence"/>
</dbReference>
<gene>
    <name evidence="2" type="ORF">Anapl_09977</name>
</gene>
<dbReference type="EMBL" id="KB744113">
    <property type="protein sequence ID" value="EOA95964.1"/>
    <property type="molecule type" value="Genomic_DNA"/>
</dbReference>
<evidence type="ECO:0000313" key="3">
    <source>
        <dbReference type="Proteomes" id="UP000296049"/>
    </source>
</evidence>
<name>R0L3K8_ANAPL</name>
<sequence length="210" mass="22788">MGNQPQVHDSKNDTQEVPKYLVAAVEYWRCSAAEIKARSAVPVLFLIAGHCLCPTIAAGCCNTPAQKSPRICEVMELPRAFVSKGTRCLDSALRGTCSANHFIQSITKYSSKKLSAASASYLNTRGTNYQSHAQPHTTQNLTQMLGSSLGNRCLSKGQPKSLLQAMLQQRRLTDCSDPVLSIHSMRPSPSSTTGTKYSQHETQPSTTGPM</sequence>
<evidence type="ECO:0000313" key="2">
    <source>
        <dbReference type="EMBL" id="EOA95964.1"/>
    </source>
</evidence>
<feature type="region of interest" description="Disordered" evidence="1">
    <location>
        <begin position="178"/>
        <end position="210"/>
    </location>
</feature>
<dbReference type="AlphaFoldDB" id="R0L3K8"/>
<proteinExistence type="predicted"/>
<evidence type="ECO:0000256" key="1">
    <source>
        <dbReference type="SAM" id="MobiDB-lite"/>
    </source>
</evidence>
<protein>
    <submittedName>
        <fullName evidence="2">Uncharacterized protein</fullName>
    </submittedName>
</protein>
<keyword evidence="3" id="KW-1185">Reference proteome</keyword>
<reference evidence="3" key="1">
    <citation type="journal article" date="2013" name="Nat. Genet.">
        <title>The duck genome and transcriptome provide insight into an avian influenza virus reservoir species.</title>
        <authorList>
            <person name="Huang Y."/>
            <person name="Li Y."/>
            <person name="Burt D.W."/>
            <person name="Chen H."/>
            <person name="Zhang Y."/>
            <person name="Qian W."/>
            <person name="Kim H."/>
            <person name="Gan S."/>
            <person name="Zhao Y."/>
            <person name="Li J."/>
            <person name="Yi K."/>
            <person name="Feng H."/>
            <person name="Zhu P."/>
            <person name="Li B."/>
            <person name="Liu Q."/>
            <person name="Fairley S."/>
            <person name="Magor K.E."/>
            <person name="Du Z."/>
            <person name="Hu X."/>
            <person name="Goodman L."/>
            <person name="Tafer H."/>
            <person name="Vignal A."/>
            <person name="Lee T."/>
            <person name="Kim K.W."/>
            <person name="Sheng Z."/>
            <person name="An Y."/>
            <person name="Searle S."/>
            <person name="Herrero J."/>
            <person name="Groenen M.A."/>
            <person name="Crooijmans R.P."/>
            <person name="Faraut T."/>
            <person name="Cai Q."/>
            <person name="Webster R.G."/>
            <person name="Aldridge J.R."/>
            <person name="Warren W.C."/>
            <person name="Bartschat S."/>
            <person name="Kehr S."/>
            <person name="Marz M."/>
            <person name="Stadler P.F."/>
            <person name="Smith J."/>
            <person name="Kraus R.H."/>
            <person name="Zhao Y."/>
            <person name="Ren L."/>
            <person name="Fei J."/>
            <person name="Morisson M."/>
            <person name="Kaiser P."/>
            <person name="Griffin D.K."/>
            <person name="Rao M."/>
            <person name="Pitel F."/>
            <person name="Wang J."/>
            <person name="Li N."/>
        </authorList>
    </citation>
    <scope>NUCLEOTIDE SEQUENCE [LARGE SCALE GENOMIC DNA]</scope>
</reference>
<organism evidence="2 3">
    <name type="scientific">Anas platyrhynchos</name>
    <name type="common">Mallard</name>
    <name type="synonym">Anas boschas</name>
    <dbReference type="NCBI Taxonomy" id="8839"/>
    <lineage>
        <taxon>Eukaryota</taxon>
        <taxon>Metazoa</taxon>
        <taxon>Chordata</taxon>
        <taxon>Craniata</taxon>
        <taxon>Vertebrata</taxon>
        <taxon>Euteleostomi</taxon>
        <taxon>Archelosauria</taxon>
        <taxon>Archosauria</taxon>
        <taxon>Dinosauria</taxon>
        <taxon>Saurischia</taxon>
        <taxon>Theropoda</taxon>
        <taxon>Coelurosauria</taxon>
        <taxon>Aves</taxon>
        <taxon>Neognathae</taxon>
        <taxon>Galloanserae</taxon>
        <taxon>Anseriformes</taxon>
        <taxon>Anatidae</taxon>
        <taxon>Anatinae</taxon>
        <taxon>Anas</taxon>
    </lineage>
</organism>